<dbReference type="SUPFAM" id="SSF53098">
    <property type="entry name" value="Ribonuclease H-like"/>
    <property type="match status" value="1"/>
</dbReference>
<organism evidence="2 3">
    <name type="scientific">Vitis vinifera</name>
    <name type="common">Grape</name>
    <dbReference type="NCBI Taxonomy" id="29760"/>
    <lineage>
        <taxon>Eukaryota</taxon>
        <taxon>Viridiplantae</taxon>
        <taxon>Streptophyta</taxon>
        <taxon>Embryophyta</taxon>
        <taxon>Tracheophyta</taxon>
        <taxon>Spermatophyta</taxon>
        <taxon>Magnoliopsida</taxon>
        <taxon>eudicotyledons</taxon>
        <taxon>Gunneridae</taxon>
        <taxon>Pentapetalae</taxon>
        <taxon>rosids</taxon>
        <taxon>Vitales</taxon>
        <taxon>Vitaceae</taxon>
        <taxon>Viteae</taxon>
        <taxon>Vitis</taxon>
    </lineage>
</organism>
<reference evidence="2 3" key="1">
    <citation type="journal article" date="2018" name="PLoS Genet.">
        <title>Population sequencing reveals clonal diversity and ancestral inbreeding in the grapevine cultivar Chardonnay.</title>
        <authorList>
            <person name="Roach M.J."/>
            <person name="Johnson D.L."/>
            <person name="Bohlmann J."/>
            <person name="van Vuuren H.J."/>
            <person name="Jones S.J."/>
            <person name="Pretorius I.S."/>
            <person name="Schmidt S.A."/>
            <person name="Borneman A.R."/>
        </authorList>
    </citation>
    <scope>NUCLEOTIDE SEQUENCE [LARGE SCALE GENOMIC DNA]</scope>
    <source>
        <strain evidence="3">cv. Chardonnay</strain>
        <tissue evidence="2">Leaf</tissue>
    </source>
</reference>
<dbReference type="PANTHER" id="PTHR48475">
    <property type="entry name" value="RIBONUCLEASE H"/>
    <property type="match status" value="1"/>
</dbReference>
<evidence type="ECO:0000313" key="3">
    <source>
        <dbReference type="Proteomes" id="UP000288805"/>
    </source>
</evidence>
<dbReference type="AlphaFoldDB" id="A0A438GWF6"/>
<evidence type="ECO:0000259" key="1">
    <source>
        <dbReference type="PROSITE" id="PS50994"/>
    </source>
</evidence>
<feature type="domain" description="Integrase catalytic" evidence="1">
    <location>
        <begin position="193"/>
        <end position="389"/>
    </location>
</feature>
<accession>A0A438GWF6</accession>
<dbReference type="Gene3D" id="3.30.420.10">
    <property type="entry name" value="Ribonuclease H-like superfamily/Ribonuclease H"/>
    <property type="match status" value="1"/>
</dbReference>
<protein>
    <recommendedName>
        <fullName evidence="1">Integrase catalytic domain-containing protein</fullName>
    </recommendedName>
</protein>
<dbReference type="InterPro" id="IPR001584">
    <property type="entry name" value="Integrase_cat-core"/>
</dbReference>
<dbReference type="InterPro" id="IPR036397">
    <property type="entry name" value="RNaseH_sf"/>
</dbReference>
<dbReference type="Pfam" id="PF00665">
    <property type="entry name" value="rve"/>
    <property type="match status" value="1"/>
</dbReference>
<proteinExistence type="predicted"/>
<dbReference type="GO" id="GO:0015074">
    <property type="term" value="P:DNA integration"/>
    <property type="evidence" value="ECO:0007669"/>
    <property type="project" value="InterPro"/>
</dbReference>
<evidence type="ECO:0000313" key="2">
    <source>
        <dbReference type="EMBL" id="RVW76528.1"/>
    </source>
</evidence>
<dbReference type="InterPro" id="IPR012337">
    <property type="entry name" value="RNaseH-like_sf"/>
</dbReference>
<comment type="caution">
    <text evidence="2">The sequence shown here is derived from an EMBL/GenBank/DDBJ whole genome shotgun (WGS) entry which is preliminary data.</text>
</comment>
<dbReference type="EMBL" id="QGNW01000328">
    <property type="protein sequence ID" value="RVW76528.1"/>
    <property type="molecule type" value="Genomic_DNA"/>
</dbReference>
<dbReference type="Proteomes" id="UP000288805">
    <property type="component" value="Unassembled WGS sequence"/>
</dbReference>
<dbReference type="PROSITE" id="PS50994">
    <property type="entry name" value="INTEGRASE"/>
    <property type="match status" value="1"/>
</dbReference>
<gene>
    <name evidence="2" type="ORF">CK203_053359</name>
</gene>
<name>A0A438GWF6_VITVI</name>
<dbReference type="GO" id="GO:0003676">
    <property type="term" value="F:nucleic acid binding"/>
    <property type="evidence" value="ECO:0007669"/>
    <property type="project" value="InterPro"/>
</dbReference>
<sequence>MEQTTLALKNAAQKLRPYFQAHQVIVLTNQPLISILHKPDLSGRMLKWVIELSPLRKGWWTLHVDGASWVSGSGGEYETKDELMARYLSNVQTNLDRLSKWVVKRISCADNIQADTLAGIVAALPHHQKSINWMNEIEAYIRIGKLPKDSKQAHKIRVWAAHFTLIGDNLCVCGNHIGRRTLAHRAHSQVFNPITSPWLFALWGMDIVSPPPVAVAKKKFLLITTDYFSKWVEVDVYASIKDKDVSKFIWKNIVCRFGIPLASVADNGPQFDSIAFRTFYSELKIKNLYSTPRYPQSNGQAEITNKTLFFALKKKLEEAKGKKTVGNILIANLARSSSSSFFRALEATQSSSSSFFSWSFSYSTSLHLASTTSFPLSPNTPSQVTFYPLKLGAELFIPTLSLGTTAWTTLNAIVRGQTLRKLKLKRSMSYYFHRLNSSILLYRLNAEKNGFRSSIRKARDDGSERGSLGISTQNRWVSEKKSSMLVERGSGAVK</sequence>
<dbReference type="PANTHER" id="PTHR48475:SF2">
    <property type="entry name" value="RIBONUCLEASE H"/>
    <property type="match status" value="1"/>
</dbReference>